<dbReference type="AlphaFoldDB" id="A0A2N4TQK9"/>
<reference evidence="3 4" key="1">
    <citation type="submission" date="2017-12" db="EMBL/GenBank/DDBJ databases">
        <title>Draft genome sequence of Ralstonia pickettii 52.</title>
        <authorList>
            <person name="Zheng B."/>
        </authorList>
    </citation>
    <scope>NUCLEOTIDE SEQUENCE [LARGE SCALE GENOMIC DNA]</scope>
    <source>
        <strain evidence="3 4">52</strain>
    </source>
</reference>
<name>A0A2N4TQK9_RALPI</name>
<dbReference type="Pfam" id="PF13618">
    <property type="entry name" value="Gluconate_2-dh3"/>
    <property type="match status" value="1"/>
</dbReference>
<dbReference type="OrthoDB" id="8400810at2"/>
<feature type="signal peptide" evidence="2">
    <location>
        <begin position="1"/>
        <end position="30"/>
    </location>
</feature>
<evidence type="ECO:0000313" key="4">
    <source>
        <dbReference type="Proteomes" id="UP000234456"/>
    </source>
</evidence>
<sequence>MHDDFKPARRRLLKALGMTLPASTTVFAVAQSPPARTSAPPPGMMSAPHPTAAAGASAPEPVSLFFNADEKAAVDAIVARLIPADELGPGAKEAGVTVFLDRQLAGSFGSGANFYRHGPFQTGTPEQGYQLALTPAECYRLGLAALDRVCANRYGGKRFAQLDAATQDAVLSDAEAGKLEMDAVPSAVFFQMLLDGAVEGYFSDPLYGGNRDMVGWKLVGFPGAMASFANDIERHNQPYTRAPVSIATAHPHDMASAPPRSEAQPIAFVALASNEVCRSRTGTDHGGGE</sequence>
<protein>
    <submittedName>
        <fullName evidence="3">Gluconate 2-dehydrogenase</fullName>
    </submittedName>
</protein>
<keyword evidence="2" id="KW-0732">Signal</keyword>
<feature type="region of interest" description="Disordered" evidence="1">
    <location>
        <begin position="31"/>
        <end position="53"/>
    </location>
</feature>
<evidence type="ECO:0000256" key="1">
    <source>
        <dbReference type="SAM" id="MobiDB-lite"/>
    </source>
</evidence>
<feature type="chain" id="PRO_5014975903" evidence="2">
    <location>
        <begin position="31"/>
        <end position="289"/>
    </location>
</feature>
<organism evidence="3 4">
    <name type="scientific">Ralstonia pickettii</name>
    <name type="common">Burkholderia pickettii</name>
    <dbReference type="NCBI Taxonomy" id="329"/>
    <lineage>
        <taxon>Bacteria</taxon>
        <taxon>Pseudomonadati</taxon>
        <taxon>Pseudomonadota</taxon>
        <taxon>Betaproteobacteria</taxon>
        <taxon>Burkholderiales</taxon>
        <taxon>Burkholderiaceae</taxon>
        <taxon>Ralstonia</taxon>
    </lineage>
</organism>
<proteinExistence type="predicted"/>
<comment type="caution">
    <text evidence="3">The sequence shown here is derived from an EMBL/GenBank/DDBJ whole genome shotgun (WGS) entry which is preliminary data.</text>
</comment>
<dbReference type="RefSeq" id="WP_102066350.1">
    <property type="nucleotide sequence ID" value="NZ_PKQE01000003.1"/>
</dbReference>
<gene>
    <name evidence="3" type="ORF">C0Q88_15435</name>
</gene>
<dbReference type="InterPro" id="IPR027056">
    <property type="entry name" value="Gluconate_2DH_su3"/>
</dbReference>
<dbReference type="EMBL" id="PKQE01000003">
    <property type="protein sequence ID" value="PLC41994.1"/>
    <property type="molecule type" value="Genomic_DNA"/>
</dbReference>
<evidence type="ECO:0000313" key="3">
    <source>
        <dbReference type="EMBL" id="PLC41994.1"/>
    </source>
</evidence>
<dbReference type="Proteomes" id="UP000234456">
    <property type="component" value="Unassembled WGS sequence"/>
</dbReference>
<evidence type="ECO:0000256" key="2">
    <source>
        <dbReference type="SAM" id="SignalP"/>
    </source>
</evidence>
<accession>A0A2N4TQK9</accession>